<dbReference type="Gene3D" id="3.30.450.40">
    <property type="match status" value="1"/>
</dbReference>
<dbReference type="PROSITE" id="PS50046">
    <property type="entry name" value="PHYTOCHROME_2"/>
    <property type="match status" value="1"/>
</dbReference>
<dbReference type="GO" id="GO:0006355">
    <property type="term" value="P:regulation of DNA-templated transcription"/>
    <property type="evidence" value="ECO:0007669"/>
    <property type="project" value="InterPro"/>
</dbReference>
<dbReference type="Pfam" id="PF00989">
    <property type="entry name" value="PAS"/>
    <property type="match status" value="1"/>
</dbReference>
<keyword evidence="16" id="KW-1185">Reference proteome</keyword>
<evidence type="ECO:0000256" key="3">
    <source>
        <dbReference type="ARBA" id="ARBA00022553"/>
    </source>
</evidence>
<dbReference type="InterPro" id="IPR029016">
    <property type="entry name" value="GAF-like_dom_sf"/>
</dbReference>
<dbReference type="PRINTS" id="PR01033">
    <property type="entry name" value="PHYTOCHROME"/>
</dbReference>
<dbReference type="GO" id="GO:0016301">
    <property type="term" value="F:kinase activity"/>
    <property type="evidence" value="ECO:0007669"/>
    <property type="project" value="UniProtKB-KW"/>
</dbReference>
<evidence type="ECO:0000256" key="1">
    <source>
        <dbReference type="ARBA" id="ARBA00002479"/>
    </source>
</evidence>
<evidence type="ECO:0000313" key="16">
    <source>
        <dbReference type="Proteomes" id="UP000245765"/>
    </source>
</evidence>
<dbReference type="InterPro" id="IPR000700">
    <property type="entry name" value="PAS-assoc_C"/>
</dbReference>
<dbReference type="InterPro" id="IPR001294">
    <property type="entry name" value="Phytochrome"/>
</dbReference>
<dbReference type="PANTHER" id="PTHR43065:SF42">
    <property type="entry name" value="TWO-COMPONENT SENSOR PPRA"/>
    <property type="match status" value="1"/>
</dbReference>
<dbReference type="SMART" id="SM00065">
    <property type="entry name" value="GAF"/>
    <property type="match status" value="1"/>
</dbReference>
<evidence type="ECO:0000256" key="10">
    <source>
        <dbReference type="ARBA" id="ARBA00023012"/>
    </source>
</evidence>
<keyword evidence="9" id="KW-0157">Chromophore</keyword>
<dbReference type="InterPro" id="IPR035965">
    <property type="entry name" value="PAS-like_dom_sf"/>
</dbReference>
<gene>
    <name evidence="15" type="ORF">DFH01_07365</name>
</gene>
<evidence type="ECO:0000259" key="14">
    <source>
        <dbReference type="PROSITE" id="PS50113"/>
    </source>
</evidence>
<protein>
    <submittedName>
        <fullName evidence="15">Histidine kinase</fullName>
    </submittedName>
</protein>
<dbReference type="InterPro" id="IPR013515">
    <property type="entry name" value="Phytochrome_cen-reg"/>
</dbReference>
<keyword evidence="8" id="KW-0067">ATP-binding</keyword>
<dbReference type="InterPro" id="IPR043150">
    <property type="entry name" value="Phytochrome_PHY_sf"/>
</dbReference>
<evidence type="ECO:0000256" key="9">
    <source>
        <dbReference type="ARBA" id="ARBA00022991"/>
    </source>
</evidence>
<dbReference type="InterPro" id="IPR000014">
    <property type="entry name" value="PAS"/>
</dbReference>
<evidence type="ECO:0000313" key="15">
    <source>
        <dbReference type="EMBL" id="PWS39052.1"/>
    </source>
</evidence>
<evidence type="ECO:0000256" key="8">
    <source>
        <dbReference type="ARBA" id="ARBA00022840"/>
    </source>
</evidence>
<keyword evidence="11" id="KW-0675">Receptor</keyword>
<feature type="domain" description="PAC" evidence="14">
    <location>
        <begin position="592"/>
        <end position="644"/>
    </location>
</feature>
<evidence type="ECO:0000256" key="7">
    <source>
        <dbReference type="ARBA" id="ARBA00022777"/>
    </source>
</evidence>
<keyword evidence="4" id="KW-0716">Sensory transduction</keyword>
<dbReference type="Pfam" id="PF01590">
    <property type="entry name" value="GAF"/>
    <property type="match status" value="1"/>
</dbReference>
<dbReference type="Gene3D" id="3.30.450.270">
    <property type="match status" value="1"/>
</dbReference>
<reference evidence="16" key="1">
    <citation type="submission" date="2018-05" db="EMBL/GenBank/DDBJ databases">
        <authorList>
            <person name="Du Z."/>
            <person name="Wang X."/>
        </authorList>
    </citation>
    <scope>NUCLEOTIDE SEQUENCE [LARGE SCALE GENOMIC DNA]</scope>
    <source>
        <strain evidence="16">CQN31</strain>
    </source>
</reference>
<dbReference type="InterPro" id="IPR003018">
    <property type="entry name" value="GAF"/>
</dbReference>
<evidence type="ECO:0000256" key="11">
    <source>
        <dbReference type="ARBA" id="ARBA00023170"/>
    </source>
</evidence>
<dbReference type="GO" id="GO:0000160">
    <property type="term" value="P:phosphorelay signal transduction system"/>
    <property type="evidence" value="ECO:0007669"/>
    <property type="project" value="UniProtKB-KW"/>
</dbReference>
<evidence type="ECO:0000259" key="13">
    <source>
        <dbReference type="PROSITE" id="PS50046"/>
    </source>
</evidence>
<feature type="compositionally biased region" description="Polar residues" evidence="12">
    <location>
        <begin position="10"/>
        <end position="21"/>
    </location>
</feature>
<name>A0A317FL12_9PROT</name>
<keyword evidence="3" id="KW-0597">Phosphoprotein</keyword>
<dbReference type="OrthoDB" id="5287260at2"/>
<dbReference type="EMBL" id="QGNA01000001">
    <property type="protein sequence ID" value="PWS39052.1"/>
    <property type="molecule type" value="Genomic_DNA"/>
</dbReference>
<feature type="domain" description="Phytochrome chromophore attachment site" evidence="13">
    <location>
        <begin position="149"/>
        <end position="307"/>
    </location>
</feature>
<evidence type="ECO:0000256" key="12">
    <source>
        <dbReference type="SAM" id="MobiDB-lite"/>
    </source>
</evidence>
<dbReference type="AlphaFoldDB" id="A0A317FL12"/>
<dbReference type="Proteomes" id="UP000245765">
    <property type="component" value="Unassembled WGS sequence"/>
</dbReference>
<sequence length="731" mass="79697">MNEAGPDYAASSSASPQLDTSSCEREPIHQPASIQPHGLLLLVREPDSVVVQASANAPTMLGLDAVLGRRLRDLGGDLAAAVLPRTLESLDGPPVVFRATAGASGQDFDVLMHRAPGGGLVIELEPAQPQPDIARRVEAALQSFLSCYALRPLCEQAARVFREIAGHDRVMVYQFAEAGHGEVFAEDRRPDLEPLLGNHYPASDIPQIARRLYERNLLRIVVDAHYTPAPLEPRRNPLTGDHLDMSHCMLRSVSPVHVQYLKNMGVRGTMVCSIMVGGRLRGLVACHHETPRRVPVTVRSACALLAEALSTRMAALEAFVEAQAELSARRLEQRLVEAISRKGDWREALFDNPATLLQPLGATGAALLFEGGVQTMGDVPATDSLREIGAWLDTRPRGGVIATSSLRTDAPALAALTPIAAGVLAVPVSAMPGEYLVWFRPEQLRTVVWGGDPNKPVEVVDGQRGLSPRHSFAKWQQLVEGSSEPWSQKELATARLIGDSVGDVIIQFRSVRMLIAEDQLAQVRRQVAASVQPVAICDGRGAIVLANEAMERLLPGLKGAPPRNIEELAPYFASPGEFRRRLHDLLESRQSWSGEVRLADDEGSGRPILVRADPVHSAPDRVLGFVVLMNDLVERKAADAARRRFQEVIAESHRTRAGWLDRHADLVFQAILASLVENAQLAALEIAEGVELSRMPEMLESVRASVARTTDMLESLARQIEAPRPDRRDED</sequence>
<keyword evidence="7 15" id="KW-0418">Kinase</keyword>
<comment type="function">
    <text evidence="1">Regulatory photoreceptor which exists in two forms that are reversibly interconvertible by light: the Pr form that absorbs maximally in the red region of the spectrum and the Pfr form that absorbs maximally in the far-red region. Photoconversion of Pr to Pfr induces an array of morphogenic responses, whereas reconversion of Pfr to Pr cancels the induction of those responses. Pfr controls the expression of a number of nuclear genes including those encoding the small subunit of ribulose-bisphosphate carboxylase, chlorophyll A/B binding protein, protochlorophyllide reductase, rRNA, etc. It also controls the expression of its own gene(s) in a negative feedback fashion.</text>
</comment>
<dbReference type="GO" id="GO:0009584">
    <property type="term" value="P:detection of visible light"/>
    <property type="evidence" value="ECO:0007669"/>
    <property type="project" value="InterPro"/>
</dbReference>
<evidence type="ECO:0000256" key="4">
    <source>
        <dbReference type="ARBA" id="ARBA00022606"/>
    </source>
</evidence>
<feature type="region of interest" description="Disordered" evidence="12">
    <location>
        <begin position="1"/>
        <end position="27"/>
    </location>
</feature>
<dbReference type="InterPro" id="IPR016132">
    <property type="entry name" value="Phyto_chromo_attachment"/>
</dbReference>
<organism evidence="15 16">
    <name type="scientific">Falsiroseomonas bella</name>
    <dbReference type="NCBI Taxonomy" id="2184016"/>
    <lineage>
        <taxon>Bacteria</taxon>
        <taxon>Pseudomonadati</taxon>
        <taxon>Pseudomonadota</taxon>
        <taxon>Alphaproteobacteria</taxon>
        <taxon>Acetobacterales</taxon>
        <taxon>Roseomonadaceae</taxon>
        <taxon>Falsiroseomonas</taxon>
    </lineage>
</organism>
<dbReference type="PANTHER" id="PTHR43065">
    <property type="entry name" value="SENSOR HISTIDINE KINASE"/>
    <property type="match status" value="1"/>
</dbReference>
<dbReference type="SUPFAM" id="SSF55785">
    <property type="entry name" value="PYP-like sensor domain (PAS domain)"/>
    <property type="match status" value="2"/>
</dbReference>
<keyword evidence="5" id="KW-0808">Transferase</keyword>
<dbReference type="GO" id="GO:0009881">
    <property type="term" value="F:photoreceptor activity"/>
    <property type="evidence" value="ECO:0007669"/>
    <property type="project" value="UniProtKB-KW"/>
</dbReference>
<dbReference type="CDD" id="cd00130">
    <property type="entry name" value="PAS"/>
    <property type="match status" value="1"/>
</dbReference>
<dbReference type="GO" id="GO:0005524">
    <property type="term" value="F:ATP binding"/>
    <property type="evidence" value="ECO:0007669"/>
    <property type="project" value="UniProtKB-KW"/>
</dbReference>
<keyword evidence="2" id="KW-0600">Photoreceptor protein</keyword>
<dbReference type="SUPFAM" id="SSF55781">
    <property type="entry name" value="GAF domain-like"/>
    <property type="match status" value="2"/>
</dbReference>
<proteinExistence type="predicted"/>
<keyword evidence="10" id="KW-0902">Two-component regulatory system</keyword>
<dbReference type="InterPro" id="IPR013654">
    <property type="entry name" value="PAS_2"/>
</dbReference>
<evidence type="ECO:0000256" key="2">
    <source>
        <dbReference type="ARBA" id="ARBA00022543"/>
    </source>
</evidence>
<dbReference type="Pfam" id="PF08446">
    <property type="entry name" value="PAS_2"/>
    <property type="match status" value="1"/>
</dbReference>
<dbReference type="Gene3D" id="3.30.450.20">
    <property type="entry name" value="PAS domain"/>
    <property type="match status" value="2"/>
</dbReference>
<evidence type="ECO:0000256" key="6">
    <source>
        <dbReference type="ARBA" id="ARBA00022741"/>
    </source>
</evidence>
<dbReference type="PROSITE" id="PS50113">
    <property type="entry name" value="PAC"/>
    <property type="match status" value="1"/>
</dbReference>
<dbReference type="Pfam" id="PF00360">
    <property type="entry name" value="PHY"/>
    <property type="match status" value="1"/>
</dbReference>
<comment type="caution">
    <text evidence="15">The sequence shown here is derived from an EMBL/GenBank/DDBJ whole genome shotgun (WGS) entry which is preliminary data.</text>
</comment>
<evidence type="ECO:0000256" key="5">
    <source>
        <dbReference type="ARBA" id="ARBA00022679"/>
    </source>
</evidence>
<dbReference type="RefSeq" id="WP_109869673.1">
    <property type="nucleotide sequence ID" value="NZ_QGNA01000001.1"/>
</dbReference>
<dbReference type="InterPro" id="IPR013767">
    <property type="entry name" value="PAS_fold"/>
</dbReference>
<keyword evidence="6" id="KW-0547">Nucleotide-binding</keyword>
<accession>A0A317FL12</accession>